<dbReference type="Proteomes" id="UP000004664">
    <property type="component" value="Unassembled WGS sequence"/>
</dbReference>
<gene>
    <name evidence="1" type="ORF">Mettu_3020</name>
</gene>
<evidence type="ECO:0000313" key="1">
    <source>
        <dbReference type="EMBL" id="EGW19900.1"/>
    </source>
</evidence>
<name>G3J2E4_METTV</name>
<dbReference type="STRING" id="697282.Mettu_3020"/>
<dbReference type="HOGENOM" id="CLU_401053_0_0_6"/>
<dbReference type="eggNOG" id="COG5635">
    <property type="taxonomic scope" value="Bacteria"/>
</dbReference>
<dbReference type="EMBL" id="JH109154">
    <property type="protein sequence ID" value="EGW19900.1"/>
    <property type="molecule type" value="Genomic_DNA"/>
</dbReference>
<proteinExistence type="predicted"/>
<evidence type="ECO:0000313" key="2">
    <source>
        <dbReference type="Proteomes" id="UP000004664"/>
    </source>
</evidence>
<organism evidence="1 2">
    <name type="scientific">Methylobacter tundripaludum (strain ATCC BAA-1195 / DSM 17260 / SV96)</name>
    <dbReference type="NCBI Taxonomy" id="697282"/>
    <lineage>
        <taxon>Bacteria</taxon>
        <taxon>Pseudomonadati</taxon>
        <taxon>Pseudomonadota</taxon>
        <taxon>Gammaproteobacteria</taxon>
        <taxon>Methylococcales</taxon>
        <taxon>Methylococcaceae</taxon>
        <taxon>Methylobacter</taxon>
    </lineage>
</organism>
<protein>
    <submittedName>
        <fullName evidence="1">Uncharacterized protein</fullName>
    </submittedName>
</protein>
<dbReference type="AlphaFoldDB" id="G3J2E4"/>
<dbReference type="OrthoDB" id="7210088at2"/>
<accession>G3J2E4</accession>
<keyword evidence="2" id="KW-1185">Reference proteome</keyword>
<dbReference type="RefSeq" id="WP_006894111.1">
    <property type="nucleotide sequence ID" value="NZ_JH109154.1"/>
</dbReference>
<reference evidence="1 2" key="1">
    <citation type="submission" date="2011-06" db="EMBL/GenBank/DDBJ databases">
        <title>Genomic sequence of Methylobacter tundripaludum SV96.</title>
        <authorList>
            <consortium name="US DOE Joint Genome Institute"/>
            <person name="Lucas S."/>
            <person name="Han J."/>
            <person name="Lapidus A."/>
            <person name="Cheng J.-F."/>
            <person name="Goodwin L."/>
            <person name="Pitluck S."/>
            <person name="Held B."/>
            <person name="Detter J.C."/>
            <person name="Han C."/>
            <person name="Tapia R."/>
            <person name="Land M."/>
            <person name="Hauser L."/>
            <person name="Kyrpides N."/>
            <person name="Ivanova N."/>
            <person name="Ovchinnikova G."/>
            <person name="Pagani I."/>
            <person name="Klotz M.G."/>
            <person name="Dispirito A.A."/>
            <person name="Murrell J.C."/>
            <person name="Dunfield P."/>
            <person name="Kalyuzhnaya M.G."/>
            <person name="Svenning M."/>
            <person name="Trotsenko Y.A."/>
            <person name="Stein L.Y."/>
            <person name="Woyke T."/>
        </authorList>
    </citation>
    <scope>NUCLEOTIDE SEQUENCE [LARGE SCALE GENOMIC DNA]</scope>
    <source>
        <strain evidence="2">ATCC BAA-1195 / DSM 17260 / SV96</strain>
    </source>
</reference>
<sequence>MNQSLSDQIKSLKLTLLKLNATGEQGFEGLIAAALHEITGVPFRLAGSGLQFGIDGKYAYDADSICFEGKRYDGPIPRTEVITKIADLARNNSYPDLVWVLGATSPVKTQLADDVRADGHKAGISVLILDWSTADLPPLAAALAMGGRRVEAFLKANIGNNNDRRNALLALEAVKADGDFNEHAKRIKAELDAPAIGTAIAQEANARWLTDGFSNRRCARNQFGQPLSPGDSASTKTLTRKTLTDKLQPFLAGPPDGKVAFVLGGEGYGKSWIIAQSWLALDPKPLMIIFSPDEFQETAAQNDIEELLTTKLIKQTGDELTEVNRQRWCRRLLHWQKNPSTGYPRLIVTIDGINQKPNADWGKIIDKTCALLEQMGGRLFVTARTPYFRDRIKRRLTVQAIEIDVPEWISTERDEILRNYGINSAALHTAVAQSLLNPRLLGIAVELINKDNVVALEELSVSRLLFEHIRASELDAPIPQPVDTFVRQLREHAQKILLRVQEKQEDDLNIFEADTSAVADGRFFHPVEGEPGKYQLKDDGLTLALGFSVVDLLRTAKRNGRDLDGRLTILLDPIAALDSTADVVLAALTVAVVDDDQYMPDIAAALVKGFANLQNPDQTKFPVFVGLSKSKPLAFMEAAHDLCLDGAHQQNFDWIKFAVIEASKNTRTWTEIARRLSDLAVQKVLK</sequence>